<protein>
    <submittedName>
        <fullName evidence="2">Glycolytic enzyme transcriptional activator</fullName>
    </submittedName>
</protein>
<dbReference type="Pfam" id="PF12550">
    <property type="entry name" value="GCR1_C"/>
    <property type="match status" value="1"/>
</dbReference>
<evidence type="ECO:0000259" key="1">
    <source>
        <dbReference type="Pfam" id="PF12550"/>
    </source>
</evidence>
<evidence type="ECO:0000313" key="3">
    <source>
        <dbReference type="EMBL" id="KAG7371528.1"/>
    </source>
</evidence>
<reference evidence="2" key="2">
    <citation type="submission" date="2021-04" db="EMBL/GenBank/DDBJ databases">
        <authorList>
            <person name="Podell S."/>
        </authorList>
    </citation>
    <scope>NUCLEOTIDE SEQUENCE</scope>
    <source>
        <strain evidence="2">Hildebrandi</strain>
    </source>
</reference>
<dbReference type="EMBL" id="JAGRRH010000004">
    <property type="protein sequence ID" value="KAG7371528.1"/>
    <property type="molecule type" value="Genomic_DNA"/>
</dbReference>
<accession>A0A9K3K906</accession>
<evidence type="ECO:0000313" key="2">
    <source>
        <dbReference type="EMBL" id="KAG7339156.1"/>
    </source>
</evidence>
<feature type="domain" description="Transcription activator GCR1-like" evidence="1">
    <location>
        <begin position="69"/>
        <end position="153"/>
    </location>
</feature>
<dbReference type="AlphaFoldDB" id="A0A9K3K906"/>
<evidence type="ECO:0000313" key="4">
    <source>
        <dbReference type="Proteomes" id="UP000693970"/>
    </source>
</evidence>
<comment type="caution">
    <text evidence="2">The sequence shown here is derived from an EMBL/GenBank/DDBJ whole genome shotgun (WGS) entry which is preliminary data.</text>
</comment>
<dbReference type="OrthoDB" id="120763at2759"/>
<gene>
    <name evidence="3" type="ORF">IV203_020098</name>
    <name evidence="2" type="ORF">IV203_020468</name>
</gene>
<reference evidence="2" key="1">
    <citation type="journal article" date="2021" name="Sci. Rep.">
        <title>Diploid genomic architecture of Nitzschia inconspicua, an elite biomass production diatom.</title>
        <authorList>
            <person name="Oliver A."/>
            <person name="Podell S."/>
            <person name="Pinowska A."/>
            <person name="Traller J.C."/>
            <person name="Smith S.R."/>
            <person name="McClure R."/>
            <person name="Beliaev A."/>
            <person name="Bohutskyi P."/>
            <person name="Hill E.A."/>
            <person name="Rabines A."/>
            <person name="Zheng H."/>
            <person name="Allen L.Z."/>
            <person name="Kuo A."/>
            <person name="Grigoriev I.V."/>
            <person name="Allen A.E."/>
            <person name="Hazlebeck D."/>
            <person name="Allen E.E."/>
        </authorList>
    </citation>
    <scope>NUCLEOTIDE SEQUENCE</scope>
    <source>
        <strain evidence="2">Hildebrandi</strain>
    </source>
</reference>
<organism evidence="2 4">
    <name type="scientific">Nitzschia inconspicua</name>
    <dbReference type="NCBI Taxonomy" id="303405"/>
    <lineage>
        <taxon>Eukaryota</taxon>
        <taxon>Sar</taxon>
        <taxon>Stramenopiles</taxon>
        <taxon>Ochrophyta</taxon>
        <taxon>Bacillariophyta</taxon>
        <taxon>Bacillariophyceae</taxon>
        <taxon>Bacillariophycidae</taxon>
        <taxon>Bacillariales</taxon>
        <taxon>Bacillariaceae</taxon>
        <taxon>Nitzschia</taxon>
    </lineage>
</organism>
<proteinExistence type="predicted"/>
<name>A0A9K3K906_9STRA</name>
<dbReference type="Proteomes" id="UP000693970">
    <property type="component" value="Unassembled WGS sequence"/>
</dbReference>
<dbReference type="InterPro" id="IPR022210">
    <property type="entry name" value="TF_GCR1-like"/>
</dbReference>
<dbReference type="EMBL" id="JAGRRH010000040">
    <property type="protein sequence ID" value="KAG7339156.1"/>
    <property type="molecule type" value="Genomic_DNA"/>
</dbReference>
<keyword evidence="4" id="KW-1185">Reference proteome</keyword>
<sequence>MLAATLFQLGADQLLNAPAPMPFHWPTSPPAPPTDSNDHQSIVRNITGNSASDGRLPCVQPDGFNHVIQEKHCSVQDMYNEWFGIEKFEGIPVEGGIRSMEIQHKSKWRNNYDASVSKRFSRLKIIVDTIVKTVAESSDPNVTTNSVIELFEEHFQAKKRSPSALITWLEQEGYKDSKKRKLS</sequence>